<dbReference type="Pfam" id="PF12945">
    <property type="entry name" value="PilZNR"/>
    <property type="match status" value="1"/>
</dbReference>
<reference evidence="3 4" key="1">
    <citation type="submission" date="2018-10" db="EMBL/GenBank/DDBJ databases">
        <title>Paraburkholderia sp. 7MK8-2, isolated from soil.</title>
        <authorList>
            <person name="Gao Z.-H."/>
            <person name="Qiu L.-H."/>
        </authorList>
    </citation>
    <scope>NUCLEOTIDE SEQUENCE [LARGE SCALE GENOMIC DNA]</scope>
    <source>
        <strain evidence="3 4">7MK8-2</strain>
    </source>
</reference>
<organism evidence="3 4">
    <name type="scientific">Trinickia fusca</name>
    <dbReference type="NCBI Taxonomy" id="2419777"/>
    <lineage>
        <taxon>Bacteria</taxon>
        <taxon>Pseudomonadati</taxon>
        <taxon>Pseudomonadota</taxon>
        <taxon>Betaproteobacteria</taxon>
        <taxon>Burkholderiales</taxon>
        <taxon>Burkholderiaceae</taxon>
        <taxon>Trinickia</taxon>
    </lineage>
</organism>
<proteinExistence type="predicted"/>
<evidence type="ECO:0000313" key="3">
    <source>
        <dbReference type="EMBL" id="RKP48250.1"/>
    </source>
</evidence>
<dbReference type="InterPro" id="IPR009926">
    <property type="entry name" value="T3SS_YcgR_PilZN"/>
</dbReference>
<dbReference type="AlphaFoldDB" id="A0A494XCC6"/>
<dbReference type="EMBL" id="RBZV01000004">
    <property type="protein sequence ID" value="RKP48250.1"/>
    <property type="molecule type" value="Genomic_DNA"/>
</dbReference>
<dbReference type="Gene3D" id="2.40.10.220">
    <property type="entry name" value="predicted glycosyltransferase like domains"/>
    <property type="match status" value="1"/>
</dbReference>
<keyword evidence="4" id="KW-1185">Reference proteome</keyword>
<evidence type="ECO:0000313" key="4">
    <source>
        <dbReference type="Proteomes" id="UP000280434"/>
    </source>
</evidence>
<name>A0A494XCC6_9BURK</name>
<protein>
    <submittedName>
        <fullName evidence="3">Flagellar brake protein</fullName>
    </submittedName>
</protein>
<sequence length="291" mass="31868">MLQDDVPVGTPLAWPIVNEDGTLLLDRGFTLARADERTFLFEHFRPVRGDLDMDHADPLTFDAAQPSSLKAADMGLSLGTTLGLRPRLCAAQPMRSSRIIGIAPNHELFVTLPARGQPPLEFVPGEQLEMVSVSRQVVCWSICTIEAVYKEPLGHALLSAPSHIRRLRMRRAVRVSVHIPVRYALAATADGAYDGLALGRSISSGGMSLAVPGQLGAVGARLRIAFRLKTSDLDLRVQTSAIIRNVHAQKGASKWITHGIEFETIEPAQQFAIKAFVLDRVYASIYENRVD</sequence>
<keyword evidence="3" id="KW-0966">Cell projection</keyword>
<dbReference type="InterPro" id="IPR009875">
    <property type="entry name" value="PilZ_domain"/>
</dbReference>
<accession>A0A494XCC6</accession>
<comment type="caution">
    <text evidence="3">The sequence shown here is derived from an EMBL/GenBank/DDBJ whole genome shotgun (WGS) entry which is preliminary data.</text>
</comment>
<feature type="domain" description="Type III secretion system flagellar brake protein YcgR PilZN" evidence="2">
    <location>
        <begin position="95"/>
        <end position="161"/>
    </location>
</feature>
<dbReference type="GO" id="GO:0035438">
    <property type="term" value="F:cyclic-di-GMP binding"/>
    <property type="evidence" value="ECO:0007669"/>
    <property type="project" value="InterPro"/>
</dbReference>
<feature type="domain" description="PilZ" evidence="1">
    <location>
        <begin position="170"/>
        <end position="277"/>
    </location>
</feature>
<evidence type="ECO:0000259" key="2">
    <source>
        <dbReference type="Pfam" id="PF12945"/>
    </source>
</evidence>
<dbReference type="Pfam" id="PF07238">
    <property type="entry name" value="PilZ"/>
    <property type="match status" value="1"/>
</dbReference>
<dbReference type="Proteomes" id="UP000280434">
    <property type="component" value="Unassembled WGS sequence"/>
</dbReference>
<keyword evidence="3" id="KW-0969">Cilium</keyword>
<evidence type="ECO:0000259" key="1">
    <source>
        <dbReference type="Pfam" id="PF07238"/>
    </source>
</evidence>
<gene>
    <name evidence="3" type="ORF">D7S89_13060</name>
</gene>
<keyword evidence="3" id="KW-0282">Flagellum</keyword>